<evidence type="ECO:0000313" key="3">
    <source>
        <dbReference type="Proteomes" id="UP000551327"/>
    </source>
</evidence>
<dbReference type="NCBIfam" id="TIGR02096">
    <property type="entry name" value="ketosteroid isomerase-related protein"/>
    <property type="match status" value="1"/>
</dbReference>
<feature type="domain" description="SnoaL-like" evidence="1">
    <location>
        <begin position="14"/>
        <end position="123"/>
    </location>
</feature>
<protein>
    <submittedName>
        <fullName evidence="2">Nuclear transport factor 2 family protein</fullName>
    </submittedName>
</protein>
<dbReference type="Gene3D" id="3.10.450.50">
    <property type="match status" value="1"/>
</dbReference>
<name>A0A7X1FVV4_9SPHN</name>
<dbReference type="SUPFAM" id="SSF54427">
    <property type="entry name" value="NTF2-like"/>
    <property type="match status" value="1"/>
</dbReference>
<dbReference type="EMBL" id="JACLAX010000001">
    <property type="protein sequence ID" value="MBC2667911.1"/>
    <property type="molecule type" value="Genomic_DNA"/>
</dbReference>
<reference evidence="2 3" key="1">
    <citation type="submission" date="2020-08" db="EMBL/GenBank/DDBJ databases">
        <title>The genome sequence of type strain Novosphingobium piscinae KCTC 42194.</title>
        <authorList>
            <person name="Liu Y."/>
        </authorList>
    </citation>
    <scope>NUCLEOTIDE SEQUENCE [LARGE SCALE GENOMIC DNA]</scope>
    <source>
        <strain evidence="2 3">KCTC 42194</strain>
    </source>
</reference>
<gene>
    <name evidence="2" type="ORF">H7F53_01975</name>
</gene>
<dbReference type="AlphaFoldDB" id="A0A7X1FVV4"/>
<proteinExistence type="predicted"/>
<dbReference type="InterPro" id="IPR037401">
    <property type="entry name" value="SnoaL-like"/>
</dbReference>
<sequence>MTTPRDETLALIGRYYAAFNAGDHAGMLACLAEDVAHDVNQGGRQVGKDAFRAFLVHMDRCYREQLADIVVMASDDGTRAAAEFTVHGTYLAADEGLPPATGQGYVLPAGAFFTVADGAIARVAVYYNLADWIAQVGG</sequence>
<evidence type="ECO:0000259" key="1">
    <source>
        <dbReference type="Pfam" id="PF12680"/>
    </source>
</evidence>
<dbReference type="RefSeq" id="WP_185677769.1">
    <property type="nucleotide sequence ID" value="NZ_JACLAX010000001.1"/>
</dbReference>
<evidence type="ECO:0000313" key="2">
    <source>
        <dbReference type="EMBL" id="MBC2667911.1"/>
    </source>
</evidence>
<accession>A0A7X1FVV4</accession>
<dbReference type="InterPro" id="IPR032710">
    <property type="entry name" value="NTF2-like_dom_sf"/>
</dbReference>
<dbReference type="Proteomes" id="UP000551327">
    <property type="component" value="Unassembled WGS sequence"/>
</dbReference>
<dbReference type="InterPro" id="IPR011721">
    <property type="entry name" value="CHP02096"/>
</dbReference>
<organism evidence="2 3">
    <name type="scientific">Novosphingobium piscinae</name>
    <dbReference type="NCBI Taxonomy" id="1507448"/>
    <lineage>
        <taxon>Bacteria</taxon>
        <taxon>Pseudomonadati</taxon>
        <taxon>Pseudomonadota</taxon>
        <taxon>Alphaproteobacteria</taxon>
        <taxon>Sphingomonadales</taxon>
        <taxon>Sphingomonadaceae</taxon>
        <taxon>Novosphingobium</taxon>
    </lineage>
</organism>
<dbReference type="Pfam" id="PF12680">
    <property type="entry name" value="SnoaL_2"/>
    <property type="match status" value="1"/>
</dbReference>
<comment type="caution">
    <text evidence="2">The sequence shown here is derived from an EMBL/GenBank/DDBJ whole genome shotgun (WGS) entry which is preliminary data.</text>
</comment>
<keyword evidence="3" id="KW-1185">Reference proteome</keyword>